<dbReference type="InterPro" id="IPR039867">
    <property type="entry name" value="Furry/Tao3/Mor2"/>
</dbReference>
<dbReference type="PANTHER" id="PTHR12295:SF30">
    <property type="entry name" value="PROTEIN FURRY"/>
    <property type="match status" value="1"/>
</dbReference>
<dbReference type="OrthoDB" id="10584819at2759"/>
<dbReference type="RefSeq" id="XP_068358109.1">
    <property type="nucleotide sequence ID" value="XM_068505532.1"/>
</dbReference>
<protein>
    <submittedName>
        <fullName evidence="1">Uncharacterized protein</fullName>
    </submittedName>
</protein>
<dbReference type="Proteomes" id="UP000179807">
    <property type="component" value="Unassembled WGS sequence"/>
</dbReference>
<dbReference type="GeneID" id="94840236"/>
<reference evidence="1" key="1">
    <citation type="submission" date="2016-10" db="EMBL/GenBank/DDBJ databases">
        <authorList>
            <person name="Benchimol M."/>
            <person name="Almeida L.G."/>
            <person name="Vasconcelos A.T."/>
            <person name="Perreira-Neves A."/>
            <person name="Rosa I.A."/>
            <person name="Tasca T."/>
            <person name="Bogo M.R."/>
            <person name="de Souza W."/>
        </authorList>
    </citation>
    <scope>NUCLEOTIDE SEQUENCE [LARGE SCALE GENOMIC DNA]</scope>
    <source>
        <strain evidence="1">K</strain>
    </source>
</reference>
<dbReference type="GO" id="GO:0030427">
    <property type="term" value="C:site of polarized growth"/>
    <property type="evidence" value="ECO:0007669"/>
    <property type="project" value="TreeGrafter"/>
</dbReference>
<comment type="caution">
    <text evidence="1">The sequence shown here is derived from an EMBL/GenBank/DDBJ whole genome shotgun (WGS) entry which is preliminary data.</text>
</comment>
<accession>A0A1J4K676</accession>
<dbReference type="VEuPathDB" id="TrichDB:TRFO_27418"/>
<dbReference type="EMBL" id="MLAK01000774">
    <property type="protein sequence ID" value="OHT04973.1"/>
    <property type="molecule type" value="Genomic_DNA"/>
</dbReference>
<name>A0A1J4K676_9EUKA</name>
<evidence type="ECO:0000313" key="1">
    <source>
        <dbReference type="EMBL" id="OHT04973.1"/>
    </source>
</evidence>
<gene>
    <name evidence="1" type="ORF">TRFO_27418</name>
</gene>
<proteinExistence type="predicted"/>
<organism evidence="1 2">
    <name type="scientific">Tritrichomonas foetus</name>
    <dbReference type="NCBI Taxonomy" id="1144522"/>
    <lineage>
        <taxon>Eukaryota</taxon>
        <taxon>Metamonada</taxon>
        <taxon>Parabasalia</taxon>
        <taxon>Tritrichomonadida</taxon>
        <taxon>Tritrichomonadidae</taxon>
        <taxon>Tritrichomonas</taxon>
    </lineage>
</organism>
<dbReference type="PANTHER" id="PTHR12295">
    <property type="entry name" value="FURRY-RELATED"/>
    <property type="match status" value="1"/>
</dbReference>
<dbReference type="GO" id="GO:0000902">
    <property type="term" value="P:cell morphogenesis"/>
    <property type="evidence" value="ECO:0007669"/>
    <property type="project" value="InterPro"/>
</dbReference>
<sequence length="1823" mass="210826">MDKPEKNGGRTLIFSSVVSRLLESVTPYASIVLSEFEKKNQLSQLTKKEIDDKLEELFERFPRKIPLYSDIIHQLKLISSANIADTVHFLTKIIKEVLNGKISNQFIAINQVSPLFDPAIPHQFLLAYYYSLFFITDLLCQIVVSYDGPKHKKYLKDFNKASLFLVRTGYNISMADQKLPKTFNRILRQWSIIISIISENQFSQIYQMFQLISTSDDITSPLCLIRFIRLDVDATYCTGFYEQLFPIIRNHIKKKTITNSALDSISCMIVSMPYNEDLFTRLYNLVCSLKKDKILWKGTLLLMSSLVQFLPNTKYHFFNRQNKFLHNRILNHVHDKTKLPTLLRCFEAFIVGKNRDPPSEIWEWGKNPRSSKLAYIRLYSGDNPIFPVSNSSNSLNFLHSFGSSSSNNNSNNSNTSTSPETFITIFMNHFFLKSDFSVCPKLFKRTLLHLASIDFAAFMDNFVTKTLSLDFDDPRFITLLMLVPPLNSEDFILESYCYVAKPAILEFNNTIKPYILKALNKCRMGEFEYHGVCLGEYDILLDSLTIEADQKLSEILDEWRIHDFTERILKHNRSVQVKGNFSLLGRLIPTLKYILAGEDLTPNLIDSLIEFSCHQNNIVASQAYFICKEIVPRYSDVSDFLRILMISASSNGDAESIFIQLSLIHNLIANHYQNGGKLDTDLLYDLETICFLRLCSLYPSTRQLVFEILNLINTMLKNKGIIGFCFDRFRAIEKNVKSRMVLHTIKDSPDFFINPASFVPLDTAILSHYYDVWLFFIAEIVNNLIAVNYTPFFQRMNNIFESLINLIKDNENPNRSLSDAGMLILILNTLFYKPALVESEKVDFRNQYEPYGEKPDDRHKVCETIHEFIHSGNERLIHVTFTMLPHLHFTLLTPIIDVLSEVPREYLPESTFVLSVILRLPDLERYFFYKNLQRITNFMSYFSYIIQNDQVFSTRLVSWDDKSLCSLKSSLSLLRNYCIIIITTFREYPDEIHENEWPINTREVVFRYLLNWALTTDESLRSLRVYAKLAIATLAKVGPIFSGAFDDATAELFGKMEEKGVFILDNLLKYRYDVLIDDFIKACYVQPGKIADLYFDAIADSMSYDRSNMIMSTCGPIIFLSHVYYQKEHPKANDLISSFISICDYIDNTDEIRSKSQDHTNLPKILSFAVEDVFMAFFDTIKLSQSKKIYVPFKCIVEAIRPWISVVRLLPKQSACSRFVVKRYHNYTPYQFLVTLLKFTDPKNDEQFRMMASLWIDLIRSPDHSDIVPQYLSSQIHQTSNIKIFIKLIEAFPRRCMNHIIPRCSFAYYYHVTKCQKKKFEPVEKWLSSLLLKAIQRSWEKVEACIPYIIHFIFVFRKSSTLSLFSLVCKKMNVEFSEGIMLSGSIHSFIDQFISKMSESDVEEWGNEALKWFFGCNDVDIALTSLCVYNRIMKPFDPSIIKSVIKIIAYYVDQEYEDSKSISLLVQESFIFFNHHVNTDLDLAFKYTLAFMDCREFIEEGGLKDSMKIFLQAMKIPDHMIKIQRNIISVIRPTIPILEVSQPAQKIITKAYLRTKNEEVLMIVAPIKKAFPHFFDAIPPCSQFIKGISDNALSAALVHYSMMESTATRSVLNAIFEISTYIVNKIQLNENNRSSLARIYQSALRSMNRCSYAIEFVRSICEKDPLVATVNLCDIYEWDRPAHTVSRSLKLLIMNEEFSPVTISDFRSYTSTQNLIDIENAPKVLPFSTQAEILEGMRNIPPIKEKHKNKKIYVPKTLSEDVLPSSVSIIFVESSKPDISLLRPLQHPRNLILDQLLSSDFTSTSIPIDHEFTFPDIPGKAAA</sequence>
<evidence type="ECO:0000313" key="2">
    <source>
        <dbReference type="Proteomes" id="UP000179807"/>
    </source>
</evidence>
<dbReference type="GO" id="GO:0005938">
    <property type="term" value="C:cell cortex"/>
    <property type="evidence" value="ECO:0007669"/>
    <property type="project" value="TreeGrafter"/>
</dbReference>
<keyword evidence="2" id="KW-1185">Reference proteome</keyword>